<accession>A0A1V8TUP4</accession>
<evidence type="ECO:0000313" key="1">
    <source>
        <dbReference type="EMBL" id="OQO15125.1"/>
    </source>
</evidence>
<organism evidence="1 2">
    <name type="scientific">Cryoendolithus antarcticus</name>
    <dbReference type="NCBI Taxonomy" id="1507870"/>
    <lineage>
        <taxon>Eukaryota</taxon>
        <taxon>Fungi</taxon>
        <taxon>Dikarya</taxon>
        <taxon>Ascomycota</taxon>
        <taxon>Pezizomycotina</taxon>
        <taxon>Dothideomycetes</taxon>
        <taxon>Dothideomycetidae</taxon>
        <taxon>Cladosporiales</taxon>
        <taxon>Cladosporiaceae</taxon>
        <taxon>Cryoendolithus</taxon>
    </lineage>
</organism>
<evidence type="ECO:0000313" key="2">
    <source>
        <dbReference type="Proteomes" id="UP000192596"/>
    </source>
</evidence>
<reference evidence="2" key="1">
    <citation type="submission" date="2017-03" db="EMBL/GenBank/DDBJ databases">
        <title>Genomes of endolithic fungi from Antarctica.</title>
        <authorList>
            <person name="Coleine C."/>
            <person name="Masonjones S."/>
            <person name="Stajich J.E."/>
        </authorList>
    </citation>
    <scope>NUCLEOTIDE SEQUENCE [LARGE SCALE GENOMIC DNA]</scope>
    <source>
        <strain evidence="2">CCFEE 5527</strain>
    </source>
</reference>
<name>A0A1V8TUP4_9PEZI</name>
<dbReference type="AlphaFoldDB" id="A0A1V8TUP4"/>
<keyword evidence="2" id="KW-1185">Reference proteome</keyword>
<comment type="caution">
    <text evidence="1">The sequence shown here is derived from an EMBL/GenBank/DDBJ whole genome shotgun (WGS) entry which is preliminary data.</text>
</comment>
<protein>
    <submittedName>
        <fullName evidence="1">Uncharacterized protein</fullName>
    </submittedName>
</protein>
<dbReference type="EMBL" id="NAJO01000001">
    <property type="protein sequence ID" value="OQO15125.1"/>
    <property type="molecule type" value="Genomic_DNA"/>
</dbReference>
<proteinExistence type="predicted"/>
<sequence length="237" mass="26709">MHAEIGTELRAPCDVTHIEGDPLYIQYNALWTSAKVFTASKDNNPAYKAECRLRAPNVRVTKNSNGEVIGFSTLHPVSIHCNMTLHGRKGKLQALSNWKTKYTHLSYAYSDSATPMPMEWTSQSSFKTWDFVCTDAKQNPVAKFVSNNWHAHKMGRIEFLGPKAHDEKAREEIIVCGLTMYNVMILRMNNFFSLGGAFFNKTGPFTPAQIEAARRQGEMEPKAIEVLEDKHGNGKQL</sequence>
<dbReference type="OrthoDB" id="4725912at2759"/>
<dbReference type="Proteomes" id="UP000192596">
    <property type="component" value="Unassembled WGS sequence"/>
</dbReference>
<gene>
    <name evidence="1" type="ORF">B0A48_00507</name>
</gene>
<dbReference type="InParanoid" id="A0A1V8TUP4"/>